<evidence type="ECO:0000313" key="2">
    <source>
        <dbReference type="Proteomes" id="UP001058974"/>
    </source>
</evidence>
<protein>
    <submittedName>
        <fullName evidence="1">Uncharacterized protein</fullName>
    </submittedName>
</protein>
<organism evidence="1 2">
    <name type="scientific">Pisum sativum</name>
    <name type="common">Garden pea</name>
    <name type="synonym">Lathyrus oleraceus</name>
    <dbReference type="NCBI Taxonomy" id="3888"/>
    <lineage>
        <taxon>Eukaryota</taxon>
        <taxon>Viridiplantae</taxon>
        <taxon>Streptophyta</taxon>
        <taxon>Embryophyta</taxon>
        <taxon>Tracheophyta</taxon>
        <taxon>Spermatophyta</taxon>
        <taxon>Magnoliopsida</taxon>
        <taxon>eudicotyledons</taxon>
        <taxon>Gunneridae</taxon>
        <taxon>Pentapetalae</taxon>
        <taxon>rosids</taxon>
        <taxon>fabids</taxon>
        <taxon>Fabales</taxon>
        <taxon>Fabaceae</taxon>
        <taxon>Papilionoideae</taxon>
        <taxon>50 kb inversion clade</taxon>
        <taxon>NPAAA clade</taxon>
        <taxon>Hologalegina</taxon>
        <taxon>IRL clade</taxon>
        <taxon>Fabeae</taxon>
        <taxon>Lathyrus</taxon>
    </lineage>
</organism>
<comment type="caution">
    <text evidence="1">The sequence shown here is derived from an EMBL/GenBank/DDBJ whole genome shotgun (WGS) entry which is preliminary data.</text>
</comment>
<dbReference type="EMBL" id="JAMSHJ010000003">
    <property type="protein sequence ID" value="KAI5424931.1"/>
    <property type="molecule type" value="Genomic_DNA"/>
</dbReference>
<dbReference type="Proteomes" id="UP001058974">
    <property type="component" value="Chromosome 3"/>
</dbReference>
<dbReference type="Gramene" id="Psat03G0092200-T1">
    <property type="protein sequence ID" value="KAI5424931.1"/>
    <property type="gene ID" value="KIW84_030922"/>
</dbReference>
<name>A0A9D4XPG7_PEA</name>
<dbReference type="AlphaFoldDB" id="A0A9D4XPG7"/>
<keyword evidence="2" id="KW-1185">Reference proteome</keyword>
<gene>
    <name evidence="1" type="ORF">KIW84_030922</name>
</gene>
<accession>A0A9D4XPG7</accession>
<evidence type="ECO:0000313" key="1">
    <source>
        <dbReference type="EMBL" id="KAI5424931.1"/>
    </source>
</evidence>
<reference evidence="1 2" key="1">
    <citation type="journal article" date="2022" name="Nat. Genet.">
        <title>Improved pea reference genome and pan-genome highlight genomic features and evolutionary characteristics.</title>
        <authorList>
            <person name="Yang T."/>
            <person name="Liu R."/>
            <person name="Luo Y."/>
            <person name="Hu S."/>
            <person name="Wang D."/>
            <person name="Wang C."/>
            <person name="Pandey M.K."/>
            <person name="Ge S."/>
            <person name="Xu Q."/>
            <person name="Li N."/>
            <person name="Li G."/>
            <person name="Huang Y."/>
            <person name="Saxena R.K."/>
            <person name="Ji Y."/>
            <person name="Li M."/>
            <person name="Yan X."/>
            <person name="He Y."/>
            <person name="Liu Y."/>
            <person name="Wang X."/>
            <person name="Xiang C."/>
            <person name="Varshney R.K."/>
            <person name="Ding H."/>
            <person name="Gao S."/>
            <person name="Zong X."/>
        </authorList>
    </citation>
    <scope>NUCLEOTIDE SEQUENCE [LARGE SCALE GENOMIC DNA]</scope>
    <source>
        <strain evidence="1 2">cv. Zhongwan 6</strain>
    </source>
</reference>
<sequence length="114" mass="12902">MDVQFQFIKASSLKKSFAQSDSRYSDIEIRSDECEICSEMLATSSNKHRRCKILRNIDLCSATMENKSLYAIPVDEAELRNGDDVVLKDGSEIISGPDREGFVIHKFQVYGLMS</sequence>
<proteinExistence type="predicted"/>